<gene>
    <name evidence="1" type="ORF">D8M04_19840</name>
</gene>
<dbReference type="Pfam" id="PF17418">
    <property type="entry name" value="SdpA"/>
    <property type="match status" value="1"/>
</dbReference>
<name>A0A498DCV1_9BACI</name>
<organism evidence="1 2">
    <name type="scientific">Oceanobacillus piezotolerans</name>
    <dbReference type="NCBI Taxonomy" id="2448030"/>
    <lineage>
        <taxon>Bacteria</taxon>
        <taxon>Bacillati</taxon>
        <taxon>Bacillota</taxon>
        <taxon>Bacilli</taxon>
        <taxon>Bacillales</taxon>
        <taxon>Bacillaceae</taxon>
        <taxon>Oceanobacillus</taxon>
    </lineage>
</organism>
<sequence length="178" mass="20247">MRKIKLSIFMMIVFWGTFFFITIISSLSYSPFALSKSTTSTINSHVLQSWGFFSKNPRDQLFNVHVLEDSNKTIVWPNNLPRNAFGLIRTGRAQGIEAGALFSQIDSEQRDTCDGDIKNCLKDLNVSQKIINQDKNPSLCGNIGFSFQEPVPWAWGKYYSQNDMEAEVIKVEVQCKYG</sequence>
<dbReference type="NCBIfam" id="TIGR04034">
    <property type="entry name" value="export_SdpA"/>
    <property type="match status" value="1"/>
</dbReference>
<dbReference type="AlphaFoldDB" id="A0A498DCV1"/>
<evidence type="ECO:0000313" key="2">
    <source>
        <dbReference type="Proteomes" id="UP000270219"/>
    </source>
</evidence>
<dbReference type="EMBL" id="RCHR01000016">
    <property type="protein sequence ID" value="RLL39809.1"/>
    <property type="molecule type" value="Genomic_DNA"/>
</dbReference>
<protein>
    <submittedName>
        <fullName evidence="1">SdpA family antimicrobial peptide system protein</fullName>
    </submittedName>
</protein>
<keyword evidence="2" id="KW-1185">Reference proteome</keyword>
<dbReference type="RefSeq" id="WP_121525136.1">
    <property type="nucleotide sequence ID" value="NZ_RCHR01000016.1"/>
</dbReference>
<proteinExistence type="predicted"/>
<comment type="caution">
    <text evidence="1">The sequence shown here is derived from an EMBL/GenBank/DDBJ whole genome shotgun (WGS) entry which is preliminary data.</text>
</comment>
<evidence type="ECO:0000313" key="1">
    <source>
        <dbReference type="EMBL" id="RLL39809.1"/>
    </source>
</evidence>
<dbReference type="Proteomes" id="UP000270219">
    <property type="component" value="Unassembled WGS sequence"/>
</dbReference>
<dbReference type="OrthoDB" id="799068at2"/>
<dbReference type="InterPro" id="IPR023902">
    <property type="entry name" value="Sporulation_SdpA"/>
</dbReference>
<accession>A0A498DCV1</accession>
<reference evidence="1 2" key="1">
    <citation type="submission" date="2018-10" db="EMBL/GenBank/DDBJ databases">
        <title>Oceanobacillus sp. YLB-02 draft genome.</title>
        <authorList>
            <person name="Yu L."/>
        </authorList>
    </citation>
    <scope>NUCLEOTIDE SEQUENCE [LARGE SCALE GENOMIC DNA]</scope>
    <source>
        <strain evidence="1 2">YLB-02</strain>
    </source>
</reference>